<evidence type="ECO:0000313" key="2">
    <source>
        <dbReference type="EMBL" id="EKB28458.1"/>
    </source>
</evidence>
<accession>K1JP85</accession>
<evidence type="ECO:0000259" key="1">
    <source>
        <dbReference type="SMART" id="SM00062"/>
    </source>
</evidence>
<sequence>MLHILRWVLLWCWLGSAMGATIQAVTEELPPYNYRDKDGQVTGLSVDLLKRMLEVSGIGLDRKGIQLLPWARAYQMAQYDPNTVIFSMIRLPEREALFHWVGPIGPRVTWVYRLAARDDVVGHQLADLAPWRIAVVRDSALAIELAEKGLNLVLVHDEDDKFRMLLHGRADVAPAMQMGAAYHIETLGHHYSEFVPMFEFQETKSFYFAFSRNTDAAIIEGLQAALEQMHRDGSFDEISQAWGRRFWVQPAGK</sequence>
<reference evidence="2 3" key="1">
    <citation type="submission" date="2012-06" db="EMBL/GenBank/DDBJ databases">
        <title>The Genome Sequence of Aeromonas hydrophila SSU.</title>
        <authorList>
            <consortium name="The Broad Institute Genome Sequencing Platform"/>
            <person name="Earl A."/>
            <person name="Ward D."/>
            <person name="Feldgarden M."/>
            <person name="Gevers D."/>
            <person name="Chopra A."/>
            <person name="Walker B."/>
            <person name="Young S.K."/>
            <person name="Zeng Q."/>
            <person name="Gargeya S."/>
            <person name="Fitzgerald M."/>
            <person name="Haas B."/>
            <person name="Abouelleil A."/>
            <person name="Alvarado L."/>
            <person name="Arachchi H.M."/>
            <person name="Berlin A.M."/>
            <person name="Chapman S.B."/>
            <person name="Goldberg J."/>
            <person name="Griggs A."/>
            <person name="Gujja S."/>
            <person name="Hansen M."/>
            <person name="Howarth C."/>
            <person name="Imamovic A."/>
            <person name="Larimer J."/>
            <person name="McCowan C."/>
            <person name="Montmayeur A."/>
            <person name="Murphy C."/>
            <person name="Neiman D."/>
            <person name="Pearson M."/>
            <person name="Priest M."/>
            <person name="Roberts A."/>
            <person name="Saif S."/>
            <person name="Shea T."/>
            <person name="Sisk P."/>
            <person name="Sykes S."/>
            <person name="Wortman J."/>
            <person name="Nusbaum C."/>
            <person name="Birren B."/>
        </authorList>
    </citation>
    <scope>NUCLEOTIDE SEQUENCE [LARGE SCALE GENOMIC DNA]</scope>
    <source>
        <strain evidence="2 3">SSU</strain>
    </source>
</reference>
<dbReference type="PATRIC" id="fig|1073377.4.peg.1734"/>
<comment type="caution">
    <text evidence="2">The sequence shown here is derived from an EMBL/GenBank/DDBJ whole genome shotgun (WGS) entry which is preliminary data.</text>
</comment>
<protein>
    <recommendedName>
        <fullName evidence="1">Solute-binding protein family 3/N-terminal domain-containing protein</fullName>
    </recommendedName>
</protein>
<dbReference type="PANTHER" id="PTHR38834:SF3">
    <property type="entry name" value="SOLUTE-BINDING PROTEIN FAMILY 3_N-TERMINAL DOMAIN-CONTAINING PROTEIN"/>
    <property type="match status" value="1"/>
</dbReference>
<evidence type="ECO:0000313" key="3">
    <source>
        <dbReference type="Proteomes" id="UP000005149"/>
    </source>
</evidence>
<feature type="domain" description="Solute-binding protein family 3/N-terminal" evidence="1">
    <location>
        <begin position="21"/>
        <end position="245"/>
    </location>
</feature>
<dbReference type="Proteomes" id="UP000005149">
    <property type="component" value="Unassembled WGS sequence"/>
</dbReference>
<dbReference type="EMBL" id="AGWR01000014">
    <property type="protein sequence ID" value="EKB28458.1"/>
    <property type="molecule type" value="Genomic_DNA"/>
</dbReference>
<dbReference type="Gene3D" id="3.40.190.10">
    <property type="entry name" value="Periplasmic binding protein-like II"/>
    <property type="match status" value="2"/>
</dbReference>
<name>K1JP85_9GAMM</name>
<dbReference type="SUPFAM" id="SSF53850">
    <property type="entry name" value="Periplasmic binding protein-like II"/>
    <property type="match status" value="1"/>
</dbReference>
<proteinExistence type="predicted"/>
<dbReference type="InterPro" id="IPR001638">
    <property type="entry name" value="Solute-binding_3/MltF_N"/>
</dbReference>
<dbReference type="RefSeq" id="WP_005302098.1">
    <property type="nucleotide sequence ID" value="NZ_JDWD01000134.1"/>
</dbReference>
<keyword evidence="3" id="KW-1185">Reference proteome</keyword>
<dbReference type="HOGENOM" id="CLU_064076_1_2_6"/>
<dbReference type="Pfam" id="PF00497">
    <property type="entry name" value="SBP_bac_3"/>
    <property type="match status" value="1"/>
</dbReference>
<dbReference type="SMART" id="SM00062">
    <property type="entry name" value="PBPb"/>
    <property type="match status" value="1"/>
</dbReference>
<organism evidence="2 3">
    <name type="scientific">Aeromonas dhakensis</name>
    <dbReference type="NCBI Taxonomy" id="196024"/>
    <lineage>
        <taxon>Bacteria</taxon>
        <taxon>Pseudomonadati</taxon>
        <taxon>Pseudomonadota</taxon>
        <taxon>Gammaproteobacteria</taxon>
        <taxon>Aeromonadales</taxon>
        <taxon>Aeromonadaceae</taxon>
        <taxon>Aeromonas</taxon>
    </lineage>
</organism>
<dbReference type="PANTHER" id="PTHR38834">
    <property type="entry name" value="PERIPLASMIC SUBSTRATE BINDING PROTEIN FAMILY 3"/>
    <property type="match status" value="1"/>
</dbReference>
<dbReference type="AlphaFoldDB" id="K1JP85"/>
<gene>
    <name evidence="2" type="ORF">HMPREF1171_01692</name>
</gene>